<protein>
    <recommendedName>
        <fullName evidence="2">Asl1-like glycosyl hydrolase catalytic domain-containing protein</fullName>
    </recommendedName>
</protein>
<accession>A0ABP6YU00</accession>
<evidence type="ECO:0000259" key="2">
    <source>
        <dbReference type="Pfam" id="PF11790"/>
    </source>
</evidence>
<feature type="region of interest" description="Disordered" evidence="1">
    <location>
        <begin position="348"/>
        <end position="369"/>
    </location>
</feature>
<keyword evidence="4" id="KW-1185">Reference proteome</keyword>
<dbReference type="InterPro" id="IPR017853">
    <property type="entry name" value="GH"/>
</dbReference>
<name>A0ABP6YU00_9ACTN</name>
<dbReference type="InterPro" id="IPR053183">
    <property type="entry name" value="ASL1"/>
</dbReference>
<dbReference type="PANTHER" id="PTHR34154:SF3">
    <property type="entry name" value="ALKALI-SENSITIVE LINKAGE PROTEIN 1"/>
    <property type="match status" value="1"/>
</dbReference>
<feature type="compositionally biased region" description="Low complexity" evidence="1">
    <location>
        <begin position="49"/>
        <end position="67"/>
    </location>
</feature>
<dbReference type="Proteomes" id="UP001501074">
    <property type="component" value="Unassembled WGS sequence"/>
</dbReference>
<organism evidence="3 4">
    <name type="scientific">Kineosporia mesophila</name>
    <dbReference type="NCBI Taxonomy" id="566012"/>
    <lineage>
        <taxon>Bacteria</taxon>
        <taxon>Bacillati</taxon>
        <taxon>Actinomycetota</taxon>
        <taxon>Actinomycetes</taxon>
        <taxon>Kineosporiales</taxon>
        <taxon>Kineosporiaceae</taxon>
        <taxon>Kineosporia</taxon>
    </lineage>
</organism>
<dbReference type="RefSeq" id="WP_231485413.1">
    <property type="nucleotide sequence ID" value="NZ_BAAAZO010000001.1"/>
</dbReference>
<dbReference type="SUPFAM" id="SSF51445">
    <property type="entry name" value="(Trans)glycosidases"/>
    <property type="match status" value="1"/>
</dbReference>
<dbReference type="Gene3D" id="3.20.20.80">
    <property type="entry name" value="Glycosidases"/>
    <property type="match status" value="1"/>
</dbReference>
<feature type="domain" description="Asl1-like glycosyl hydrolase catalytic" evidence="2">
    <location>
        <begin position="135"/>
        <end position="365"/>
    </location>
</feature>
<feature type="region of interest" description="Disordered" evidence="1">
    <location>
        <begin position="47"/>
        <end position="71"/>
    </location>
</feature>
<feature type="region of interest" description="Disordered" evidence="1">
    <location>
        <begin position="86"/>
        <end position="123"/>
    </location>
</feature>
<proteinExistence type="predicted"/>
<dbReference type="Pfam" id="PF11790">
    <property type="entry name" value="Glyco_hydro_cc"/>
    <property type="match status" value="1"/>
</dbReference>
<evidence type="ECO:0000313" key="3">
    <source>
        <dbReference type="EMBL" id="GAA3590620.1"/>
    </source>
</evidence>
<evidence type="ECO:0000256" key="1">
    <source>
        <dbReference type="SAM" id="MobiDB-lite"/>
    </source>
</evidence>
<evidence type="ECO:0000313" key="4">
    <source>
        <dbReference type="Proteomes" id="UP001501074"/>
    </source>
</evidence>
<sequence length="369" mass="38933">MTRRNQRLVGIIAAIALVMGGFGYLGLRSRSSGANAAQTSLVAADLPQAAATPTSSARTATSTASADALKKKAAAARKRAKALRDRIAKARKAAATKTPTAAPTPTPTKSTGSGSGSGTDTVGSVKKGAALWKQDGITASLKDSGVSWFYNWSPEPQGVSAPAGVDFVPMIWGADSVTSANLATAQKNGNTLLGFNEPDLGEQSNMTVDKALELWPQLEATGMRLGSPAVAWGADQDGQWLDKFMAGARTKGYDVDFITLHWYGSDFSSANATAQLKSYIEAVHQKYGKPIWLTEYSLMNFAAGAQKFPSATNQAEFVTSSTTMLETLSYVEHYSWFAFPTSTNGQDETGLYRPDGSVTKPGEAYRAAG</sequence>
<feature type="compositionally biased region" description="Low complexity" evidence="1">
    <location>
        <begin position="95"/>
        <end position="123"/>
    </location>
</feature>
<comment type="caution">
    <text evidence="3">The sequence shown here is derived from an EMBL/GenBank/DDBJ whole genome shotgun (WGS) entry which is preliminary data.</text>
</comment>
<dbReference type="EMBL" id="BAAAZO010000001">
    <property type="protein sequence ID" value="GAA3590620.1"/>
    <property type="molecule type" value="Genomic_DNA"/>
</dbReference>
<dbReference type="InterPro" id="IPR024655">
    <property type="entry name" value="Asl1_glyco_hydro_catalytic"/>
</dbReference>
<dbReference type="PANTHER" id="PTHR34154">
    <property type="entry name" value="ALKALI-SENSITIVE LINKAGE PROTEIN 1"/>
    <property type="match status" value="1"/>
</dbReference>
<gene>
    <name evidence="3" type="ORF">GCM10022223_01390</name>
</gene>
<reference evidence="4" key="1">
    <citation type="journal article" date="2019" name="Int. J. Syst. Evol. Microbiol.">
        <title>The Global Catalogue of Microorganisms (GCM) 10K type strain sequencing project: providing services to taxonomists for standard genome sequencing and annotation.</title>
        <authorList>
            <consortium name="The Broad Institute Genomics Platform"/>
            <consortium name="The Broad Institute Genome Sequencing Center for Infectious Disease"/>
            <person name="Wu L."/>
            <person name="Ma J."/>
        </authorList>
    </citation>
    <scope>NUCLEOTIDE SEQUENCE [LARGE SCALE GENOMIC DNA]</scope>
    <source>
        <strain evidence="4">JCM 16902</strain>
    </source>
</reference>